<evidence type="ECO:0008006" key="3">
    <source>
        <dbReference type="Google" id="ProtNLM"/>
    </source>
</evidence>
<protein>
    <recommendedName>
        <fullName evidence="3">PsbP C-terminal domain-containing protein</fullName>
    </recommendedName>
</protein>
<dbReference type="OrthoDB" id="877784at2"/>
<proteinExistence type="predicted"/>
<organism evidence="1 2">
    <name type="scientific">Pontibacter arcticus</name>
    <dbReference type="NCBI Taxonomy" id="2080288"/>
    <lineage>
        <taxon>Bacteria</taxon>
        <taxon>Pseudomonadati</taxon>
        <taxon>Bacteroidota</taxon>
        <taxon>Cytophagia</taxon>
        <taxon>Cytophagales</taxon>
        <taxon>Hymenobacteraceae</taxon>
        <taxon>Pontibacter</taxon>
    </lineage>
</organism>
<gene>
    <name evidence="1" type="ORF">DP923_09875</name>
</gene>
<reference evidence="1 2" key="1">
    <citation type="submission" date="2018-06" db="EMBL/GenBank/DDBJ databases">
        <authorList>
            <person name="Liu Z.-W."/>
        </authorList>
    </citation>
    <scope>NUCLEOTIDE SEQUENCE [LARGE SCALE GENOMIC DNA]</scope>
    <source>
        <strain evidence="1 2">2b14</strain>
    </source>
</reference>
<evidence type="ECO:0000313" key="1">
    <source>
        <dbReference type="EMBL" id="RAU82110.1"/>
    </source>
</evidence>
<evidence type="ECO:0000313" key="2">
    <source>
        <dbReference type="Proteomes" id="UP000251692"/>
    </source>
</evidence>
<reference evidence="1 2" key="2">
    <citation type="submission" date="2018-07" db="EMBL/GenBank/DDBJ databases">
        <title>Pontibacter sp. 2b14 genomic sequence and assembly.</title>
        <authorList>
            <person name="Du Z.-J."/>
        </authorList>
    </citation>
    <scope>NUCLEOTIDE SEQUENCE [LARGE SCALE GENOMIC DNA]</scope>
    <source>
        <strain evidence="1 2">2b14</strain>
    </source>
</reference>
<keyword evidence="2" id="KW-1185">Reference proteome</keyword>
<dbReference type="AlphaFoldDB" id="A0A364RCM8"/>
<sequence length="184" mass="21194">MNMRYLAFLAIILMAGVAFAKPKLKKVQISKEISVLLPQDFTPMNDDGIARSYPATTRPLAVYTSPNGQIDFSVTQKKSQFRAADLAMLREFYKANLLERFSKVDFIRDEVKQVKGKDYIVFEYVSTVSEDRQASNLKPMNKYSIVQYTIQGDQLLIFTMHVPFAMKNDWQETTRQIMESVVIK</sequence>
<dbReference type="Proteomes" id="UP000251692">
    <property type="component" value="Unassembled WGS sequence"/>
</dbReference>
<dbReference type="EMBL" id="QMDV01000003">
    <property type="protein sequence ID" value="RAU82110.1"/>
    <property type="molecule type" value="Genomic_DNA"/>
</dbReference>
<accession>A0A364RCM8</accession>
<name>A0A364RCM8_9BACT</name>
<comment type="caution">
    <text evidence="1">The sequence shown here is derived from an EMBL/GenBank/DDBJ whole genome shotgun (WGS) entry which is preliminary data.</text>
</comment>